<dbReference type="OrthoDB" id="7376058at2"/>
<accession>A0A3R5YYN6</accession>
<evidence type="ECO:0000256" key="7">
    <source>
        <dbReference type="ARBA" id="ARBA00023002"/>
    </source>
</evidence>
<evidence type="ECO:0000256" key="4">
    <source>
        <dbReference type="ARBA" id="ARBA00022485"/>
    </source>
</evidence>
<keyword evidence="9" id="KW-0411">Iron-sulfur</keyword>
<dbReference type="GO" id="GO:0043546">
    <property type="term" value="F:molybdopterin cofactor binding"/>
    <property type="evidence" value="ECO:0007669"/>
    <property type="project" value="InterPro"/>
</dbReference>
<comment type="subcellular location">
    <subcellularLocation>
        <location evidence="2">Cell envelope</location>
    </subcellularLocation>
</comment>
<keyword evidence="7" id="KW-0560">Oxidoreductase</keyword>
<dbReference type="Pfam" id="PF04879">
    <property type="entry name" value="Molybdop_Fe4S4"/>
    <property type="match status" value="1"/>
</dbReference>
<dbReference type="Gene3D" id="2.40.40.20">
    <property type="match status" value="1"/>
</dbReference>
<keyword evidence="12" id="KW-1185">Reference proteome</keyword>
<comment type="similarity">
    <text evidence="3">Belongs to the prokaryotic molybdopterin-containing oxidoreductase family.</text>
</comment>
<dbReference type="Gene3D" id="3.40.50.740">
    <property type="match status" value="2"/>
</dbReference>
<dbReference type="SUPFAM" id="SSF50692">
    <property type="entry name" value="ADC-like"/>
    <property type="match status" value="1"/>
</dbReference>
<dbReference type="InterPro" id="IPR006656">
    <property type="entry name" value="Mopterin_OxRdtase"/>
</dbReference>
<gene>
    <name evidence="11" type="ORF">EP073_04370</name>
</gene>
<dbReference type="AlphaFoldDB" id="A0A3R5YYN6"/>
<dbReference type="GO" id="GO:0046872">
    <property type="term" value="F:metal ion binding"/>
    <property type="evidence" value="ECO:0007669"/>
    <property type="project" value="UniProtKB-KW"/>
</dbReference>
<evidence type="ECO:0000256" key="6">
    <source>
        <dbReference type="ARBA" id="ARBA00022729"/>
    </source>
</evidence>
<evidence type="ECO:0000313" key="12">
    <source>
        <dbReference type="Proteomes" id="UP000287502"/>
    </source>
</evidence>
<proteinExistence type="inferred from homology"/>
<evidence type="ECO:0000256" key="1">
    <source>
        <dbReference type="ARBA" id="ARBA00001966"/>
    </source>
</evidence>
<dbReference type="RefSeq" id="WP_128465956.1">
    <property type="nucleotide sequence ID" value="NZ_CP035108.1"/>
</dbReference>
<dbReference type="InterPro" id="IPR006657">
    <property type="entry name" value="MoPterin_dinucl-bd_dom"/>
</dbReference>
<dbReference type="EMBL" id="CP035108">
    <property type="protein sequence ID" value="QAR32669.1"/>
    <property type="molecule type" value="Genomic_DNA"/>
</dbReference>
<dbReference type="PROSITE" id="PS51318">
    <property type="entry name" value="TAT"/>
    <property type="match status" value="1"/>
</dbReference>
<dbReference type="PROSITE" id="PS51669">
    <property type="entry name" value="4FE4S_MOW_BIS_MGD"/>
    <property type="match status" value="1"/>
</dbReference>
<evidence type="ECO:0000256" key="2">
    <source>
        <dbReference type="ARBA" id="ARBA00004196"/>
    </source>
</evidence>
<dbReference type="InterPro" id="IPR006311">
    <property type="entry name" value="TAT_signal"/>
</dbReference>
<dbReference type="Pfam" id="PF01568">
    <property type="entry name" value="Molydop_binding"/>
    <property type="match status" value="1"/>
</dbReference>
<dbReference type="Gene3D" id="3.40.228.10">
    <property type="entry name" value="Dimethylsulfoxide Reductase, domain 2"/>
    <property type="match status" value="1"/>
</dbReference>
<sequence length="897" mass="101108">MKLLNVSRRDFIKATIVAGTAVSVSSITNTGFVTSAAHAAEDSGTKIIRTNCRNCTADCGVLAHVKDGRVIKLEGDPEFERSAGALCPKALAGIQALYNPNRLKYPMERVGARGENKWRRVSWEEAIDKIARKLMEIRAKYGAESVFASTGGGGNPNFFTTCRVCNVFGTPNWFEPGAAQCYMPRTLIYGLVYGGGFSGGNTSYGDNNNVETFFYEEGKTKCVVLWAAAPSFSGPSQAGRILTELRVRGVKTVVVDPRFTSDASKADVWLPLRPGTDVALSLSWIRYILANNLYDKEFVMKWTNLPYLVDTKTKMFLKESDVKKNGRKDVYVVWDKKSNSAKAIEYPWDDKLSPALEGAYKVNNAECKTGFQLLKERAEPWTLEKAAETCWLRKQDIEKAINIYAKNTPGVLGHGVATDQFPNSTQAAHGTAILNMLLGNVEKPGAGLQRFDDKGVAGDGGFKVKTSPLVGFLPEKQLRKRLGGMEYKGMLHWWIAKPTSILDAMETGKPYKLKAWLERSGNKLGTVANSGRWVKALHNLDMIVHAYMYPTSFSAYADYLIPLNEWLETDFIVDSFNRMYARRAVTHLFETANEMWYYARLIKRMGELGHENCKRAFDPKETAPEIPFQDTWEKQLDAWCKAGFNMTWKEYTQKVPFEFAPMNEWRKHYVYLQKDPVTGKPAGFNTPSKKAELYLESLITLGRTGQPFSPYALPPASHDYDPLPFYMEPSENPKSAMAKDFPLVMTNGRLPYWHHLTLRNIPYLREIQPVAEIWVNPDDAVKYGVKQSDWVWVESLRGKINAKALLTEGIPKGVVYMERFWNPETLGTKTNGFREMNVNILSKETEPFNEVVGTYTLRGYQVKIYKADGAPKGVWTKAKEFEPWMPKASEPTKIVEL</sequence>
<dbReference type="InterPro" id="IPR009010">
    <property type="entry name" value="Asp_de-COase-like_dom_sf"/>
</dbReference>
<dbReference type="GO" id="GO:0051539">
    <property type="term" value="F:4 iron, 4 sulfur cluster binding"/>
    <property type="evidence" value="ECO:0007669"/>
    <property type="project" value="UniProtKB-KW"/>
</dbReference>
<keyword evidence="8" id="KW-0408">Iron</keyword>
<evidence type="ECO:0000256" key="5">
    <source>
        <dbReference type="ARBA" id="ARBA00022723"/>
    </source>
</evidence>
<dbReference type="Proteomes" id="UP000287502">
    <property type="component" value="Chromosome"/>
</dbReference>
<evidence type="ECO:0000256" key="3">
    <source>
        <dbReference type="ARBA" id="ARBA00010312"/>
    </source>
</evidence>
<dbReference type="Gene3D" id="2.20.25.90">
    <property type="entry name" value="ADC-like domains"/>
    <property type="match status" value="1"/>
</dbReference>
<dbReference type="CDD" id="cd00508">
    <property type="entry name" value="MopB_CT_Fdh-Nap-like"/>
    <property type="match status" value="1"/>
</dbReference>
<dbReference type="GO" id="GO:0030313">
    <property type="term" value="C:cell envelope"/>
    <property type="evidence" value="ECO:0007669"/>
    <property type="project" value="UniProtKB-SubCell"/>
</dbReference>
<comment type="cofactor">
    <cofactor evidence="1">
        <name>[4Fe-4S] cluster</name>
        <dbReference type="ChEBI" id="CHEBI:49883"/>
    </cofactor>
</comment>
<feature type="domain" description="4Fe-4S Mo/W bis-MGD-type" evidence="10">
    <location>
        <begin position="45"/>
        <end position="101"/>
    </location>
</feature>
<name>A0A3R5YYN6_9BACT</name>
<keyword evidence="5" id="KW-0479">Metal-binding</keyword>
<evidence type="ECO:0000313" key="11">
    <source>
        <dbReference type="EMBL" id="QAR32669.1"/>
    </source>
</evidence>
<dbReference type="Pfam" id="PF00384">
    <property type="entry name" value="Molybdopterin"/>
    <property type="match status" value="1"/>
</dbReference>
<dbReference type="InterPro" id="IPR006963">
    <property type="entry name" value="Mopterin_OxRdtase_4Fe-4S_dom"/>
</dbReference>
<dbReference type="GO" id="GO:0016491">
    <property type="term" value="F:oxidoreductase activity"/>
    <property type="evidence" value="ECO:0007669"/>
    <property type="project" value="UniProtKB-KW"/>
</dbReference>
<protein>
    <submittedName>
        <fullName evidence="11">Molybdopterin oxidoreductase</fullName>
    </submittedName>
</protein>
<dbReference type="SUPFAM" id="SSF53706">
    <property type="entry name" value="Formate dehydrogenase/DMSO reductase, domains 1-3"/>
    <property type="match status" value="1"/>
</dbReference>
<dbReference type="KEGG" id="gtl:EP073_04370"/>
<evidence type="ECO:0000256" key="9">
    <source>
        <dbReference type="ARBA" id="ARBA00023014"/>
    </source>
</evidence>
<dbReference type="PANTHER" id="PTHR43598">
    <property type="entry name" value="TUNGSTEN-CONTAINING FORMYLMETHANOFURAN DEHYDROGENASE 2 SUBUNIT B"/>
    <property type="match status" value="1"/>
</dbReference>
<keyword evidence="6" id="KW-0732">Signal</keyword>
<evidence type="ECO:0000259" key="10">
    <source>
        <dbReference type="PROSITE" id="PS51669"/>
    </source>
</evidence>
<keyword evidence="4" id="KW-0004">4Fe-4S</keyword>
<organism evidence="11 12">
    <name type="scientific">Geovibrio thiophilus</name>
    <dbReference type="NCBI Taxonomy" id="139438"/>
    <lineage>
        <taxon>Bacteria</taxon>
        <taxon>Pseudomonadati</taxon>
        <taxon>Deferribacterota</taxon>
        <taxon>Deferribacteres</taxon>
        <taxon>Deferribacterales</taxon>
        <taxon>Geovibrionaceae</taxon>
        <taxon>Geovibrio</taxon>
    </lineage>
</organism>
<dbReference type="PANTHER" id="PTHR43598:SF5">
    <property type="entry name" value="DMSO REDUCTASE CHAIN A"/>
    <property type="match status" value="1"/>
</dbReference>
<dbReference type="SMART" id="SM00926">
    <property type="entry name" value="Molybdop_Fe4S4"/>
    <property type="match status" value="1"/>
</dbReference>
<evidence type="ECO:0000256" key="8">
    <source>
        <dbReference type="ARBA" id="ARBA00023004"/>
    </source>
</evidence>
<reference evidence="11 12" key="1">
    <citation type="submission" date="2019-01" db="EMBL/GenBank/DDBJ databases">
        <title>Geovibrio thiophilus DSM 11263, complete genome.</title>
        <authorList>
            <person name="Spring S."/>
            <person name="Bunk B."/>
            <person name="Sproer C."/>
        </authorList>
    </citation>
    <scope>NUCLEOTIDE SEQUENCE [LARGE SCALE GENOMIC DNA]</scope>
    <source>
        <strain evidence="11 12">DSM 11263</strain>
    </source>
</reference>